<evidence type="ECO:0000313" key="3">
    <source>
        <dbReference type="Proteomes" id="UP000269271"/>
    </source>
</evidence>
<reference evidence="2 3" key="1">
    <citation type="submission" date="2018-08" db="EMBL/GenBank/DDBJ databases">
        <title>Comparative analysis of Burkholderia isolates from Puerto Rico.</title>
        <authorList>
            <person name="Hall C."/>
            <person name="Sahl J."/>
            <person name="Wagner D."/>
        </authorList>
    </citation>
    <scope>NUCLEOTIDE SEQUENCE [LARGE SCALE GENOMIC DNA]</scope>
    <source>
        <strain evidence="2 3">Bp9001</strain>
    </source>
</reference>
<proteinExistence type="predicted"/>
<sequence length="62" mass="7034">MKKAEFEALLTAIAREHLSIETLKTRHRDRLDFHDCAVWCIRTALIAAYDAGVVHGLRNSAK</sequence>
<protein>
    <recommendedName>
        <fullName evidence="1">DUF6900 domain-containing protein</fullName>
    </recommendedName>
</protein>
<name>A0A3N8QE53_9BURK</name>
<evidence type="ECO:0000259" key="1">
    <source>
        <dbReference type="Pfam" id="PF21841"/>
    </source>
</evidence>
<evidence type="ECO:0000313" key="2">
    <source>
        <dbReference type="EMBL" id="RQT22062.1"/>
    </source>
</evidence>
<dbReference type="EMBL" id="QTQX01000022">
    <property type="protein sequence ID" value="RQT22062.1"/>
    <property type="molecule type" value="Genomic_DNA"/>
</dbReference>
<dbReference type="InterPro" id="IPR054195">
    <property type="entry name" value="DUF6900"/>
</dbReference>
<accession>A0A3N8QE53</accession>
<organism evidence="2 3">
    <name type="scientific">Burkholderia contaminans</name>
    <dbReference type="NCBI Taxonomy" id="488447"/>
    <lineage>
        <taxon>Bacteria</taxon>
        <taxon>Pseudomonadati</taxon>
        <taxon>Pseudomonadota</taxon>
        <taxon>Betaproteobacteria</taxon>
        <taxon>Burkholderiales</taxon>
        <taxon>Burkholderiaceae</taxon>
        <taxon>Burkholderia</taxon>
        <taxon>Burkholderia cepacia complex</taxon>
    </lineage>
</organism>
<feature type="domain" description="DUF6900" evidence="1">
    <location>
        <begin position="7"/>
        <end position="52"/>
    </location>
</feature>
<dbReference type="RefSeq" id="WP_124619238.1">
    <property type="nucleotide sequence ID" value="NZ_QTQX01000022.1"/>
</dbReference>
<dbReference type="Pfam" id="PF21841">
    <property type="entry name" value="DUF6900"/>
    <property type="match status" value="1"/>
</dbReference>
<gene>
    <name evidence="2" type="ORF">DF037_28515</name>
</gene>
<dbReference type="Proteomes" id="UP000269271">
    <property type="component" value="Unassembled WGS sequence"/>
</dbReference>
<dbReference type="AlphaFoldDB" id="A0A3N8QE53"/>
<comment type="caution">
    <text evidence="2">The sequence shown here is derived from an EMBL/GenBank/DDBJ whole genome shotgun (WGS) entry which is preliminary data.</text>
</comment>